<accession>A0AAU9I7G9</accession>
<dbReference type="InterPro" id="IPR035979">
    <property type="entry name" value="RBD_domain_sf"/>
</dbReference>
<evidence type="ECO:0000313" key="2">
    <source>
        <dbReference type="EMBL" id="CAG9310232.1"/>
    </source>
</evidence>
<proteinExistence type="predicted"/>
<sequence>MEAKTKNWADHNSDSDHSDHEAPAAAEAKKSYPPREPRPRQDLNEYIQSKQPPYYFKLINIPYACDQAADIQSFFAITDEELSEKKASIKMINFEGRFKGVAYVNAWDIEVATKIIAKNENELKGRKIGILVETKGPSEGRGNRGNREHRGYDRKPREGGWREENKEGEVQHRPRGHRGARRPYGDRNRERAHFRNQEPQQEPVQETKKTEANDDVWGEAGETEVKTQVAPAETKKEEPRQVKERTYRTKAWGDSGEATEVLSKPSQAPQEQPKYYGRPYERRGRFRGRRPNRDRD</sequence>
<dbReference type="Proteomes" id="UP001162131">
    <property type="component" value="Unassembled WGS sequence"/>
</dbReference>
<feature type="compositionally biased region" description="Basic and acidic residues" evidence="1">
    <location>
        <begin position="233"/>
        <end position="247"/>
    </location>
</feature>
<dbReference type="SUPFAM" id="SSF54928">
    <property type="entry name" value="RNA-binding domain, RBD"/>
    <property type="match status" value="1"/>
</dbReference>
<keyword evidence="3" id="KW-1185">Reference proteome</keyword>
<feature type="compositionally biased region" description="Basic and acidic residues" evidence="1">
    <location>
        <begin position="136"/>
        <end position="172"/>
    </location>
</feature>
<evidence type="ECO:0000256" key="1">
    <source>
        <dbReference type="SAM" id="MobiDB-lite"/>
    </source>
</evidence>
<evidence type="ECO:0008006" key="4">
    <source>
        <dbReference type="Google" id="ProtNLM"/>
    </source>
</evidence>
<protein>
    <recommendedName>
        <fullName evidence="4">RRM domain-containing protein</fullName>
    </recommendedName>
</protein>
<evidence type="ECO:0000313" key="3">
    <source>
        <dbReference type="Proteomes" id="UP001162131"/>
    </source>
</evidence>
<dbReference type="InterPro" id="IPR012677">
    <property type="entry name" value="Nucleotide-bd_a/b_plait_sf"/>
</dbReference>
<feature type="compositionally biased region" description="Basic and acidic residues" evidence="1">
    <location>
        <begin position="1"/>
        <end position="43"/>
    </location>
</feature>
<dbReference type="EMBL" id="CAJZBQ010000002">
    <property type="protein sequence ID" value="CAG9310232.1"/>
    <property type="molecule type" value="Genomic_DNA"/>
</dbReference>
<feature type="region of interest" description="Disordered" evidence="1">
    <location>
        <begin position="134"/>
        <end position="296"/>
    </location>
</feature>
<feature type="region of interest" description="Disordered" evidence="1">
    <location>
        <begin position="1"/>
        <end position="44"/>
    </location>
</feature>
<dbReference type="AlphaFoldDB" id="A0AAU9I7G9"/>
<gene>
    <name evidence="2" type="ORF">BSTOLATCC_MIC1086</name>
</gene>
<dbReference type="GO" id="GO:0003676">
    <property type="term" value="F:nucleic acid binding"/>
    <property type="evidence" value="ECO:0007669"/>
    <property type="project" value="InterPro"/>
</dbReference>
<name>A0AAU9I7G9_9CILI</name>
<reference evidence="2" key="1">
    <citation type="submission" date="2021-09" db="EMBL/GenBank/DDBJ databases">
        <authorList>
            <consortium name="AG Swart"/>
            <person name="Singh M."/>
            <person name="Singh A."/>
            <person name="Seah K."/>
            <person name="Emmerich C."/>
        </authorList>
    </citation>
    <scope>NUCLEOTIDE SEQUENCE</scope>
    <source>
        <strain evidence="2">ATCC30299</strain>
    </source>
</reference>
<organism evidence="2 3">
    <name type="scientific">Blepharisma stoltei</name>
    <dbReference type="NCBI Taxonomy" id="1481888"/>
    <lineage>
        <taxon>Eukaryota</taxon>
        <taxon>Sar</taxon>
        <taxon>Alveolata</taxon>
        <taxon>Ciliophora</taxon>
        <taxon>Postciliodesmatophora</taxon>
        <taxon>Heterotrichea</taxon>
        <taxon>Heterotrichida</taxon>
        <taxon>Blepharismidae</taxon>
        <taxon>Blepharisma</taxon>
    </lineage>
</organism>
<comment type="caution">
    <text evidence="2">The sequence shown here is derived from an EMBL/GenBank/DDBJ whole genome shotgun (WGS) entry which is preliminary data.</text>
</comment>
<dbReference type="Gene3D" id="3.30.70.330">
    <property type="match status" value="1"/>
</dbReference>
<feature type="compositionally biased region" description="Basic and acidic residues" evidence="1">
    <location>
        <begin position="183"/>
        <end position="196"/>
    </location>
</feature>